<evidence type="ECO:0000313" key="1">
    <source>
        <dbReference type="EMBL" id="MBR0667023.1"/>
    </source>
</evidence>
<gene>
    <name evidence="1" type="ORF">GXW71_21865</name>
</gene>
<evidence type="ECO:0000313" key="2">
    <source>
        <dbReference type="Proteomes" id="UP001196870"/>
    </source>
</evidence>
<evidence type="ECO:0008006" key="3">
    <source>
        <dbReference type="Google" id="ProtNLM"/>
    </source>
</evidence>
<dbReference type="RefSeq" id="WP_211854798.1">
    <property type="nucleotide sequence ID" value="NZ_JAAGBB010000028.1"/>
</dbReference>
<reference evidence="2" key="1">
    <citation type="journal article" date="2021" name="Syst. Appl. Microbiol.">
        <title>Roseomonas hellenica sp. nov., isolated from roots of wild-growing Alkanna tinctoria.</title>
        <authorList>
            <person name="Rat A."/>
            <person name="Naranjo H.D."/>
            <person name="Lebbe L."/>
            <person name="Cnockaert M."/>
            <person name="Krigas N."/>
            <person name="Grigoriadou K."/>
            <person name="Maloupa E."/>
            <person name="Willems A."/>
        </authorList>
    </citation>
    <scope>NUCLEOTIDE SEQUENCE [LARGE SCALE GENOMIC DNA]</scope>
    <source>
        <strain evidence="2">LMG 31523</strain>
    </source>
</reference>
<organism evidence="1 2">
    <name type="scientific">Plastoroseomonas hellenica</name>
    <dbReference type="NCBI Taxonomy" id="2687306"/>
    <lineage>
        <taxon>Bacteria</taxon>
        <taxon>Pseudomonadati</taxon>
        <taxon>Pseudomonadota</taxon>
        <taxon>Alphaproteobacteria</taxon>
        <taxon>Acetobacterales</taxon>
        <taxon>Acetobacteraceae</taxon>
        <taxon>Plastoroseomonas</taxon>
    </lineage>
</organism>
<dbReference type="Proteomes" id="UP001196870">
    <property type="component" value="Unassembled WGS sequence"/>
</dbReference>
<name>A0ABS5F353_9PROT</name>
<keyword evidence="2" id="KW-1185">Reference proteome</keyword>
<protein>
    <recommendedName>
        <fullName evidence="3">S-layer family protein</fullName>
    </recommendedName>
</protein>
<dbReference type="EMBL" id="JAAGBB010000028">
    <property type="protein sequence ID" value="MBR0667023.1"/>
    <property type="molecule type" value="Genomic_DNA"/>
</dbReference>
<accession>A0ABS5F353</accession>
<sequence length="1163" mass="113498">GPQGGDGGFVEVSGERGFRMLGAIDVSAPAGRSGEVLFDPINLRIAAASNGDDPVADFNPAGDILGFGDPPSVTDAFVTPAQIAAVTGNLTLQADTSITVVDPVTKPQGSLTLQTGPNGNITINADVVVSNGNLTLLTPQLVLNALASASGFVSIEAPSGGTFTGSVIASGLGRIEAATLNVGSAADPFFHIHLGGDNRVATVVDLRATGDVIFRNTASLTVNGTVGGGTTGIVTVDVVNGDLTVSGSIQNGNASNGAGIGGDPTLWLRASATGDITIEDGAAVRANGLQIAAGGALNFTGEIGGYIGQFLATNPVRLSAGAGGITQTGNDGAIGLFAATLSVTTPGNVSLLADNNAVRAVGASTVGGDFRLAAAVLPPPGQTIPNRLALNGTIDVGGTFALSLTGEGIEQGIGGILRANRFEASAPAGSVFLDGEIQNQIASLGDITVGGSFVLVNATSLTVAGTVASTDPQFGGVFIRVLGGDLIVNGRIEVPGDFGTFELAATGNVVIGAGAVLTGGQETFGEGSDFNSIIAGYDPGTGFANPALPGGITLAGTIVSDGLLYLTAGQGGIVQAGGSVAASSLAFDSAGAMRLGSGSNAIGSLVNVELSESELGTAAGGDVLINNGTADLLVDGILRGVNIAIITTGTLTVPGVPSPTVGGNAGLISAPNGRVSLRIGELSLPVSAFSSAPRIVGAVVEIAPATQRPVMLPTQLVVIDANVPIENNAFTLLGTELALITASSTLRIGATTIDGVTETSAASVSIVGPLAFAGTLDLRSLGDITQAAGANLTVGALTGAAGGAVTLTNAGNSIGFLDDFSAGGGFALTAGAINLRGLVSTPGQLATLTSAGGIQSIGTGRIEAGELRAATQAGSISLTGANQLDRLGESSTPGDFTLVNAGPQMTIPSGQVVQAAGAASVTATAGSITVDGTIRAASLSLSAPAGTVTVNGFSAIAFAGGLTLSAQNVAVAGLIAGSTGIDVNATQAASLAGIAQTPTLTVSAPSIGFGGLDASASDVVLILGGGGSSTGSLSAAALRVVDGAGVTLTGSIAGNGTSAAAALGRRFAGATQLGDPPPDRFDYLFNGCPIAASSCAPPVPSVDIAVFTVADNPRGVMGELDPAGQPPANPLVRIPVLPFIIQSGRDTSEDRELAPPNIRAEDF</sequence>
<feature type="non-terminal residue" evidence="1">
    <location>
        <position position="1"/>
    </location>
</feature>
<comment type="caution">
    <text evidence="1">The sequence shown here is derived from an EMBL/GenBank/DDBJ whole genome shotgun (WGS) entry which is preliminary data.</text>
</comment>
<proteinExistence type="predicted"/>